<protein>
    <submittedName>
        <fullName evidence="1">Uncharacterized protein</fullName>
    </submittedName>
</protein>
<proteinExistence type="predicted"/>
<evidence type="ECO:0000313" key="1">
    <source>
        <dbReference type="EMBL" id="KAJ9110362.1"/>
    </source>
</evidence>
<dbReference type="EMBL" id="JASBWS010000024">
    <property type="protein sequence ID" value="KAJ9110362.1"/>
    <property type="molecule type" value="Genomic_DNA"/>
</dbReference>
<keyword evidence="2" id="KW-1185">Reference proteome</keyword>
<evidence type="ECO:0000313" key="2">
    <source>
        <dbReference type="Proteomes" id="UP001230649"/>
    </source>
</evidence>
<gene>
    <name evidence="1" type="ORF">QFC20_002959</name>
</gene>
<organism evidence="1 2">
    <name type="scientific">Naganishia adeliensis</name>
    <dbReference type="NCBI Taxonomy" id="92952"/>
    <lineage>
        <taxon>Eukaryota</taxon>
        <taxon>Fungi</taxon>
        <taxon>Dikarya</taxon>
        <taxon>Basidiomycota</taxon>
        <taxon>Agaricomycotina</taxon>
        <taxon>Tremellomycetes</taxon>
        <taxon>Filobasidiales</taxon>
        <taxon>Filobasidiaceae</taxon>
        <taxon>Naganishia</taxon>
    </lineage>
</organism>
<name>A0ACC2WFC5_9TREE</name>
<comment type="caution">
    <text evidence="1">The sequence shown here is derived from an EMBL/GenBank/DDBJ whole genome shotgun (WGS) entry which is preliminary data.</text>
</comment>
<dbReference type="Proteomes" id="UP001230649">
    <property type="component" value="Unassembled WGS sequence"/>
</dbReference>
<reference evidence="1" key="1">
    <citation type="submission" date="2023-04" db="EMBL/GenBank/DDBJ databases">
        <title>Draft Genome sequencing of Naganishia species isolated from polar environments using Oxford Nanopore Technology.</title>
        <authorList>
            <person name="Leo P."/>
            <person name="Venkateswaran K."/>
        </authorList>
    </citation>
    <scope>NUCLEOTIDE SEQUENCE</scope>
    <source>
        <strain evidence="1">MNA-CCFEE 5262</strain>
    </source>
</reference>
<accession>A0ACC2WFC5</accession>
<sequence>MSRRSANPSRFAGTSNTPQGSAGGYGPTDSDDILVTFTNHRPDVDDGSYPLRPLSRNKVSGSRTQPGTAGEGNGGSTNRSLLRSADKSLRRPSDRRKSRLSDADQEDDGYTYSSAGDEQAEQDQLLLAGAGLDGSWPSEGSRFLDTVDEQHERRFSVAEAAIQSLKSRNEPKVSDKSRIIPFGPGVKVNAPKFPPNVIRNQKYSIITFLPLVFYEQFKFFFNLYFLLVALSQFIPALKIGFIATYIAPLAFVLSVTMGKEAYDDYQRHIRDKEANSFRYLVLDRNIRLDNVDDPETHLGMALTRSIPAAAIKAGDLVVLEKNMRVPADMVLLRTSEGAGNQGITTESKTSSSTRNSGSIDVREAAEAPPETSISHAEEEGGSCFVRTDQLDGETDWKLKIAVSKTQRFSNRELLSVKGELYADPPMKDIHNFLGNLTVTSGTSQPEIIPLNVENILWANTVLAAGSAVGMVVYTGKETRAAMNTSDPETKTGLLDLEINRIAKTLCTVTFLLSLLLVALNGFRGQWYIYVFRFLILFSSIIPISLRVNLDMGKTVYAHQIQTDKEIAGTIVRTSTLPEELGRIEYLLSDKTGTLTQNEMEMKKLHMGTMSYGSDAMDEIVHQLGVAFSDNSSGVGRQSSMSAGIGPLAGRGRRDISSRVRDAVLALAVCHNTSPVDKVFSHELSKQVTPVQNDDGSVTYQASSPDEVAIVKWTESMGITLVARERKQMTLRDPTGGLHHYQILAVFPFTSESKRMGIIVRENETGEITFVQKGADVVMAKIVQKNDWLDEECGNMAREGLRTLVVGRKRLSQEHYRRFDMRHKEAQLDMLDRNAAVADVIASELELELELLALTGVEDKLQEDVKPTLELLRNAGLKIWMLTGDKIETATCIAMSSKLVARGQYIHQVAKLKTPQQAMDMLDFLRTKLECCLVIDGESLQLCLDSYRHAFIEIATQLPVVVACRCSPTQKADVARLIRQYTKKRVCCIGDGGNDVSMIQAADVGVGIVGREGKQASLAADFSINQFSFLTKLLLWHGRNSYKRSAKLAQFVIHRGLIISVIQAVFSSIFFFARE</sequence>